<dbReference type="Pfam" id="PF02852">
    <property type="entry name" value="Pyr_redox_dim"/>
    <property type="match status" value="1"/>
</dbReference>
<keyword evidence="3 4" id="KW-0274">FAD</keyword>
<dbReference type="PANTHER" id="PTHR43014">
    <property type="entry name" value="MERCURIC REDUCTASE"/>
    <property type="match status" value="1"/>
</dbReference>
<dbReference type="InterPro" id="IPR001100">
    <property type="entry name" value="Pyr_nuc-diS_OxRdtase"/>
</dbReference>
<keyword evidence="9" id="KW-1185">Reference proteome</keyword>
<dbReference type="InterPro" id="IPR016156">
    <property type="entry name" value="FAD/NAD-linked_Rdtase_dimer_sf"/>
</dbReference>
<evidence type="ECO:0000256" key="3">
    <source>
        <dbReference type="ARBA" id="ARBA00022827"/>
    </source>
</evidence>
<organism evidence="8 9">
    <name type="scientific">Marinicauda pacifica</name>
    <dbReference type="NCBI Taxonomy" id="1133559"/>
    <lineage>
        <taxon>Bacteria</taxon>
        <taxon>Pseudomonadati</taxon>
        <taxon>Pseudomonadota</taxon>
        <taxon>Alphaproteobacteria</taxon>
        <taxon>Maricaulales</taxon>
        <taxon>Maricaulaceae</taxon>
        <taxon>Marinicauda</taxon>
    </lineage>
</organism>
<evidence type="ECO:0000313" key="8">
    <source>
        <dbReference type="EMBL" id="TGY94826.1"/>
    </source>
</evidence>
<sequence>MTKDFDLIVIGAGMAGVTAAHVCASAGWSVAIVDERPYGGTCALRGCDPKKMLRRGAEIVEAARLMRGKGIRDDGLSIDWADLVAFKQSFVEDMPGRIESGLKDKGIATWHGSARFTGGSTLAVNEDHLEAGRILIATGACPRPLGIPGEEYLTTSTQFMDLTALPSRILFVGGGYVSSEFAHIAARTGAKVHMIDRGERPLEAFDPDLVARLVERGREAGIEFEGTTELKAVKKDGGEYQVLVEQAGKSRHIETGLVVHGAGRIANLERLDLDVAGIDWSEKGVHVDARLRSRSNRSVYAAGDAADTEGAPLTPVGVLEGKRAAKNMLDEPGEAPDYRGVPSVVFTLPELASVGMSEEEAKKATSNLRVAFNDTGGWFSNRRIGESCGAAKVLIDEDGDRIVGAHLLGDSYSELINIFALAIRHRLGARDLKDMIAAYPTLGSDLGSLL</sequence>
<feature type="disulfide bond" description="Redox-active" evidence="5">
    <location>
        <begin position="42"/>
        <end position="47"/>
    </location>
</feature>
<name>A0A4S2HFJ8_9PROT</name>
<evidence type="ECO:0000256" key="2">
    <source>
        <dbReference type="ARBA" id="ARBA00022630"/>
    </source>
</evidence>
<dbReference type="InterPro" id="IPR004099">
    <property type="entry name" value="Pyr_nucl-diS_OxRdtase_dimer"/>
</dbReference>
<dbReference type="Gene3D" id="3.50.50.60">
    <property type="entry name" value="FAD/NAD(P)-binding domain"/>
    <property type="match status" value="2"/>
</dbReference>
<accession>A0A4S2HFJ8</accession>
<evidence type="ECO:0000256" key="1">
    <source>
        <dbReference type="ARBA" id="ARBA00007532"/>
    </source>
</evidence>
<feature type="binding site" evidence="4">
    <location>
        <position position="51"/>
    </location>
    <ligand>
        <name>FAD</name>
        <dbReference type="ChEBI" id="CHEBI:57692"/>
    </ligand>
</feature>
<dbReference type="GO" id="GO:0016491">
    <property type="term" value="F:oxidoreductase activity"/>
    <property type="evidence" value="ECO:0007669"/>
    <property type="project" value="InterPro"/>
</dbReference>
<comment type="cofactor">
    <cofactor evidence="4">
        <name>FAD</name>
        <dbReference type="ChEBI" id="CHEBI:57692"/>
    </cofactor>
    <text evidence="4">Binds 1 FAD per subunit.</text>
</comment>
<dbReference type="PANTHER" id="PTHR43014:SF5">
    <property type="entry name" value="GLUTATHIONE REDUCTASE (NADPH)"/>
    <property type="match status" value="1"/>
</dbReference>
<dbReference type="EMBL" id="SRXV01000001">
    <property type="protein sequence ID" value="TGY94826.1"/>
    <property type="molecule type" value="Genomic_DNA"/>
</dbReference>
<evidence type="ECO:0000259" key="7">
    <source>
        <dbReference type="Pfam" id="PF07992"/>
    </source>
</evidence>
<dbReference type="GO" id="GO:0000166">
    <property type="term" value="F:nucleotide binding"/>
    <property type="evidence" value="ECO:0007669"/>
    <property type="project" value="UniProtKB-KW"/>
</dbReference>
<keyword evidence="4" id="KW-0547">Nucleotide-binding</keyword>
<comment type="similarity">
    <text evidence="1">Belongs to the class-I pyridine nucleotide-disulfide oxidoreductase family.</text>
</comment>
<evidence type="ECO:0000259" key="6">
    <source>
        <dbReference type="Pfam" id="PF02852"/>
    </source>
</evidence>
<feature type="binding site" evidence="4">
    <location>
        <position position="304"/>
    </location>
    <ligand>
        <name>FAD</name>
        <dbReference type="ChEBI" id="CHEBI:57692"/>
    </ligand>
</feature>
<protein>
    <submittedName>
        <fullName evidence="8">NAD(P)/FAD-dependent oxidoreductase</fullName>
    </submittedName>
</protein>
<dbReference type="InterPro" id="IPR023753">
    <property type="entry name" value="FAD/NAD-binding_dom"/>
</dbReference>
<comment type="caution">
    <text evidence="8">The sequence shown here is derived from an EMBL/GenBank/DDBJ whole genome shotgun (WGS) entry which is preliminary data.</text>
</comment>
<dbReference type="Proteomes" id="UP000305451">
    <property type="component" value="Unassembled WGS sequence"/>
</dbReference>
<dbReference type="PRINTS" id="PR00368">
    <property type="entry name" value="FADPNR"/>
</dbReference>
<dbReference type="PRINTS" id="PR00411">
    <property type="entry name" value="PNDRDTASEI"/>
</dbReference>
<dbReference type="Pfam" id="PF07992">
    <property type="entry name" value="Pyr_redox_2"/>
    <property type="match status" value="1"/>
</dbReference>
<dbReference type="AlphaFoldDB" id="A0A4S2HFJ8"/>
<proteinExistence type="inferred from homology"/>
<evidence type="ECO:0000256" key="4">
    <source>
        <dbReference type="PIRSR" id="PIRSR000350-3"/>
    </source>
</evidence>
<dbReference type="SUPFAM" id="SSF51905">
    <property type="entry name" value="FAD/NAD(P)-binding domain"/>
    <property type="match status" value="1"/>
</dbReference>
<feature type="binding site" evidence="4">
    <location>
        <begin position="173"/>
        <end position="180"/>
    </location>
    <ligand>
        <name>NAD(+)</name>
        <dbReference type="ChEBI" id="CHEBI:57540"/>
    </ligand>
</feature>
<feature type="binding site" evidence="4">
    <location>
        <position position="263"/>
    </location>
    <ligand>
        <name>NAD(+)</name>
        <dbReference type="ChEBI" id="CHEBI:57540"/>
    </ligand>
</feature>
<dbReference type="PIRSF" id="PIRSF000350">
    <property type="entry name" value="Mercury_reductase_MerA"/>
    <property type="match status" value="1"/>
</dbReference>
<dbReference type="InterPro" id="IPR036188">
    <property type="entry name" value="FAD/NAD-bd_sf"/>
</dbReference>
<evidence type="ECO:0000313" key="9">
    <source>
        <dbReference type="Proteomes" id="UP000305451"/>
    </source>
</evidence>
<dbReference type="SUPFAM" id="SSF55424">
    <property type="entry name" value="FAD/NAD-linked reductases, dimerisation (C-terminal) domain"/>
    <property type="match status" value="1"/>
</dbReference>
<dbReference type="Gene3D" id="3.30.390.30">
    <property type="match status" value="1"/>
</dbReference>
<keyword evidence="2" id="KW-0285">Flavoprotein</keyword>
<feature type="domain" description="FAD/NAD(P)-binding" evidence="7">
    <location>
        <begin position="5"/>
        <end position="317"/>
    </location>
</feature>
<keyword evidence="4" id="KW-0520">NAD</keyword>
<evidence type="ECO:0000256" key="5">
    <source>
        <dbReference type="PIRSR" id="PIRSR000350-4"/>
    </source>
</evidence>
<reference evidence="8 9" key="1">
    <citation type="journal article" date="2013" name="Int. J. Syst. Evol. Microbiol.">
        <title>Marinicauda pacifica gen. nov., sp. nov., a prosthecate alphaproteobacterium of the family Hyphomonadaceae isolated from deep seawater.</title>
        <authorList>
            <person name="Zhang X.Y."/>
            <person name="Li G.W."/>
            <person name="Wang C.S."/>
            <person name="Zhang Y.J."/>
            <person name="Xu X.W."/>
            <person name="Li H."/>
            <person name="Liu A."/>
            <person name="Liu C."/>
            <person name="Xie B.B."/>
            <person name="Qin Q.L."/>
            <person name="Xu Z."/>
            <person name="Chen X.L."/>
            <person name="Zhou B.C."/>
            <person name="Zhang Y.Z."/>
        </authorList>
    </citation>
    <scope>NUCLEOTIDE SEQUENCE [LARGE SCALE GENOMIC DNA]</scope>
    <source>
        <strain evidence="8 9">P-1 km-3</strain>
    </source>
</reference>
<feature type="domain" description="Pyridine nucleotide-disulphide oxidoreductase dimerisation" evidence="6">
    <location>
        <begin position="341"/>
        <end position="443"/>
    </location>
</feature>
<dbReference type="OrthoDB" id="7622990at2"/>
<gene>
    <name evidence="8" type="ORF">E5162_06075</name>
</gene>
<dbReference type="RefSeq" id="WP_135944022.1">
    <property type="nucleotide sequence ID" value="NZ_BMEI01000001.1"/>
</dbReference>